<dbReference type="PANTHER" id="PTHR30273">
    <property type="entry name" value="PERIPLASMIC SIGNAL SENSOR AND SIGMA FACTOR ACTIVATOR FECR-RELATED"/>
    <property type="match status" value="1"/>
</dbReference>
<evidence type="ECO:0000259" key="3">
    <source>
        <dbReference type="Pfam" id="PF16220"/>
    </source>
</evidence>
<dbReference type="EMBL" id="PDEM01000023">
    <property type="protein sequence ID" value="PHZ84759.1"/>
    <property type="molecule type" value="Genomic_DNA"/>
</dbReference>
<dbReference type="InterPro" id="IPR012373">
    <property type="entry name" value="Ferrdict_sens_TM"/>
</dbReference>
<protein>
    <recommendedName>
        <fullName evidence="7">FecR protein domain-containing protein</fullName>
    </recommendedName>
</protein>
<dbReference type="GO" id="GO:0016989">
    <property type="term" value="F:sigma factor antagonist activity"/>
    <property type="evidence" value="ECO:0007669"/>
    <property type="project" value="TreeGrafter"/>
</dbReference>
<sequence length="409" mass="45361">MPCKLGGEEEMSDLTERQRTIIDEASEWVTRLDGAKLPATEQQAFAEWLTVSKEHIQEFLFAAATFQALGDIEATERVTTDQLLAEKAPDVIPLFREPGEKASKPDEPVTGLANYGAAKPANEPEKQPTWKKMALIAATIAFVVISPSSYLAYNSGLQNDGAPLLAYATDVGEQRSIPLSDGSVIYLNTNSRVSVEFLETERKIELLEGEALFKVAHNPEQPFRVYSGLAVAEALGTTFNVYRENGRTNVAVVEGKVAVSAQRTNTETMQNDQNEKAHATTEPQETPAPVQPLLLTSGQKSALDKDQGFLPVQTVQPDLITSWRERRLVFEQEQLATIAREFNRYNKIKLVIDDEDLNTLEFDGVFDADDPKAFVQFLELTGAVEAIQISNTEIRLRKTDQNMPKDSKL</sequence>
<feature type="region of interest" description="Disordered" evidence="1">
    <location>
        <begin position="263"/>
        <end position="290"/>
    </location>
</feature>
<dbReference type="InParanoid" id="A0A2G4YR13"/>
<feature type="domain" description="FecR N-terminal" evidence="3">
    <location>
        <begin position="23"/>
        <end position="59"/>
    </location>
</feature>
<dbReference type="PANTHER" id="PTHR30273:SF2">
    <property type="entry name" value="PROTEIN FECR"/>
    <property type="match status" value="1"/>
</dbReference>
<evidence type="ECO:0000313" key="5">
    <source>
        <dbReference type="EMBL" id="PHZ84759.1"/>
    </source>
</evidence>
<feature type="domain" description="Protein FecR C-terminal" evidence="4">
    <location>
        <begin position="327"/>
        <end position="394"/>
    </location>
</feature>
<dbReference type="Pfam" id="PF16220">
    <property type="entry name" value="DUF4880"/>
    <property type="match status" value="1"/>
</dbReference>
<evidence type="ECO:0008006" key="7">
    <source>
        <dbReference type="Google" id="ProtNLM"/>
    </source>
</evidence>
<evidence type="ECO:0000256" key="1">
    <source>
        <dbReference type="SAM" id="MobiDB-lite"/>
    </source>
</evidence>
<comment type="caution">
    <text evidence="5">The sequence shown here is derived from an EMBL/GenBank/DDBJ whole genome shotgun (WGS) entry which is preliminary data.</text>
</comment>
<dbReference type="OrthoDB" id="9798846at2"/>
<dbReference type="Proteomes" id="UP000229730">
    <property type="component" value="Unassembled WGS sequence"/>
</dbReference>
<dbReference type="Gene3D" id="2.60.120.1440">
    <property type="match status" value="1"/>
</dbReference>
<dbReference type="AlphaFoldDB" id="A0A2G4YR13"/>
<dbReference type="InterPro" id="IPR032623">
    <property type="entry name" value="FecR_N"/>
</dbReference>
<keyword evidence="6" id="KW-1185">Reference proteome</keyword>
<reference evidence="5 6" key="1">
    <citation type="submission" date="2017-10" db="EMBL/GenBank/DDBJ databases">
        <title>Frigbacter circumglobatus gen. nov. sp. nov., isolated from sediment cultured in situ.</title>
        <authorList>
            <person name="Zhao Z."/>
        </authorList>
    </citation>
    <scope>NUCLEOTIDE SEQUENCE [LARGE SCALE GENOMIC DNA]</scope>
    <source>
        <strain evidence="5 6">ZYL</strain>
    </source>
</reference>
<organism evidence="5 6">
    <name type="scientific">Paremcibacter congregatus</name>
    <dbReference type="NCBI Taxonomy" id="2043170"/>
    <lineage>
        <taxon>Bacteria</taxon>
        <taxon>Pseudomonadati</taxon>
        <taxon>Pseudomonadota</taxon>
        <taxon>Alphaproteobacteria</taxon>
        <taxon>Emcibacterales</taxon>
        <taxon>Emcibacteraceae</taxon>
        <taxon>Paremcibacter</taxon>
    </lineage>
</organism>
<accession>A0A2G4YR13</accession>
<dbReference type="InterPro" id="IPR032508">
    <property type="entry name" value="FecR_C"/>
</dbReference>
<feature type="compositionally biased region" description="Polar residues" evidence="1">
    <location>
        <begin position="263"/>
        <end position="272"/>
    </location>
</feature>
<evidence type="ECO:0000259" key="4">
    <source>
        <dbReference type="Pfam" id="PF16344"/>
    </source>
</evidence>
<dbReference type="Gene3D" id="3.55.50.30">
    <property type="match status" value="1"/>
</dbReference>
<dbReference type="Pfam" id="PF04773">
    <property type="entry name" value="FecR"/>
    <property type="match status" value="1"/>
</dbReference>
<dbReference type="InterPro" id="IPR006860">
    <property type="entry name" value="FecR"/>
</dbReference>
<evidence type="ECO:0000313" key="6">
    <source>
        <dbReference type="Proteomes" id="UP000229730"/>
    </source>
</evidence>
<gene>
    <name evidence="5" type="ORF">CRD36_10770</name>
</gene>
<name>A0A2G4YR13_9PROT</name>
<evidence type="ECO:0000259" key="2">
    <source>
        <dbReference type="Pfam" id="PF04773"/>
    </source>
</evidence>
<proteinExistence type="predicted"/>
<dbReference type="Pfam" id="PF16344">
    <property type="entry name" value="FecR_C"/>
    <property type="match status" value="1"/>
</dbReference>
<feature type="domain" description="FecR protein" evidence="2">
    <location>
        <begin position="167"/>
        <end position="257"/>
    </location>
</feature>